<evidence type="ECO:0000313" key="4">
    <source>
        <dbReference type="Proteomes" id="UP001610818"/>
    </source>
</evidence>
<name>A0ABW7R1Z6_9ACTN</name>
<evidence type="ECO:0000256" key="2">
    <source>
        <dbReference type="SAM" id="Phobius"/>
    </source>
</evidence>
<sequence length="845" mass="84874">MTNIPPPAEELRFLDLELRRLDARRAQLLQRRAWLIGVLRTATAPASAPVSTAPRPVRAPEASPPNVQNVLLALGGILLTVAAIAFTLVSWGHLGIGGRGAVLAAVTLTALGVPALLLRRKLRSTAETVAALGIALTVLDAYALHVVALPEADALGYTAAASGVLAALWAAYGLVFRELRLPLPLAVASAQLPLFLWARAADAGEHGTVAALLVTAAFDVAVALRVGDTGVRAVTAVFACAAGLWGAAGAGFLSWSATDLPGAARAGALLLLAAAIALVAAWLITPAPRATGAAFAGGLLVASAAGGVLRVALPDAWTVPGLLACAVVMLAVVRTALPRPIVRGVAGAVLLVHTLAVLWTLPTLVSALAGPVNRAGKVWSGAPPNAADAVFADGLPVHHPTMASLVLAVVAGVLFAGARLLPLATTQTPGRSEGGSATRTPTAPATGPTAPPGSETTAPPGSPAPAPAVTPSVARAGALVLLWAAGFVLPPALELPYAAGVTAHIAVAAALLGAAARAGSRVLALTSLSLAGASSVSVAFLALATTSATLGTLAALTALFLAATVVAARRPEPVAGVAPAAVCAAVSYAAALACASGAAMDLRPEHTGLLMLVVPALAALAAARLGRHPLTPPVEITGAVAGGLAIVLTTGHATTLALALALGGVIAAGTALRADRRPVGYAAGVLFLLATWVRLAAWGVGTPEAYTLPVTVPALVIGVLRCRRAPETSSWAAYGPGLAATLLPSLVAAWSDAHWQRPLLLGTAALLITLTGARYRLQAPLLLGGTVLVLDALHELAPYIVQVVDALPRWLPPALAGLLLLAIGATYEKRLRDARRVRDVLGRMH</sequence>
<feature type="transmembrane region" description="Helical" evidence="2">
    <location>
        <begin position="402"/>
        <end position="421"/>
    </location>
</feature>
<feature type="transmembrane region" description="Helical" evidence="2">
    <location>
        <begin position="705"/>
        <end position="722"/>
    </location>
</feature>
<evidence type="ECO:0000256" key="1">
    <source>
        <dbReference type="SAM" id="MobiDB-lite"/>
    </source>
</evidence>
<keyword evidence="4" id="KW-1185">Reference proteome</keyword>
<feature type="transmembrane region" description="Helical" evidence="2">
    <location>
        <begin position="154"/>
        <end position="174"/>
    </location>
</feature>
<feature type="compositionally biased region" description="Low complexity" evidence="1">
    <location>
        <begin position="434"/>
        <end position="459"/>
    </location>
</feature>
<feature type="transmembrane region" description="Helical" evidence="2">
    <location>
        <begin position="522"/>
        <end position="544"/>
    </location>
</feature>
<feature type="transmembrane region" description="Helical" evidence="2">
    <location>
        <begin position="70"/>
        <end position="94"/>
    </location>
</feature>
<feature type="transmembrane region" description="Helical" evidence="2">
    <location>
        <begin position="319"/>
        <end position="337"/>
    </location>
</feature>
<feature type="transmembrane region" description="Helical" evidence="2">
    <location>
        <begin position="654"/>
        <end position="672"/>
    </location>
</feature>
<reference evidence="3 4" key="1">
    <citation type="submission" date="2024-10" db="EMBL/GenBank/DDBJ databases">
        <title>The Natural Products Discovery Center: Release of the First 8490 Sequenced Strains for Exploring Actinobacteria Biosynthetic Diversity.</title>
        <authorList>
            <person name="Kalkreuter E."/>
            <person name="Kautsar S.A."/>
            <person name="Yang D."/>
            <person name="Bader C.D."/>
            <person name="Teijaro C.N."/>
            <person name="Fluegel L."/>
            <person name="Davis C.M."/>
            <person name="Simpson J.R."/>
            <person name="Lauterbach L."/>
            <person name="Steele A.D."/>
            <person name="Gui C."/>
            <person name="Meng S."/>
            <person name="Li G."/>
            <person name="Viehrig K."/>
            <person name="Ye F."/>
            <person name="Su P."/>
            <person name="Kiefer A.F."/>
            <person name="Nichols A."/>
            <person name="Cepeda A.J."/>
            <person name="Yan W."/>
            <person name="Fan B."/>
            <person name="Jiang Y."/>
            <person name="Adhikari A."/>
            <person name="Zheng C.-J."/>
            <person name="Schuster L."/>
            <person name="Cowan T.M."/>
            <person name="Smanski M.J."/>
            <person name="Chevrette M.G."/>
            <person name="De Carvalho L.P.S."/>
            <person name="Shen B."/>
        </authorList>
    </citation>
    <scope>NUCLEOTIDE SEQUENCE [LARGE SCALE GENOMIC DNA]</scope>
    <source>
        <strain evidence="3 4">NPDC017990</strain>
    </source>
</reference>
<keyword evidence="2" id="KW-1133">Transmembrane helix</keyword>
<feature type="transmembrane region" description="Helical" evidence="2">
    <location>
        <begin position="129"/>
        <end position="148"/>
    </location>
</feature>
<gene>
    <name evidence="3" type="ORF">ACH4F9_38880</name>
</gene>
<feature type="transmembrane region" description="Helical" evidence="2">
    <location>
        <begin position="550"/>
        <end position="568"/>
    </location>
</feature>
<feature type="transmembrane region" description="Helical" evidence="2">
    <location>
        <begin position="349"/>
        <end position="369"/>
    </location>
</feature>
<feature type="transmembrane region" description="Helical" evidence="2">
    <location>
        <begin position="606"/>
        <end position="623"/>
    </location>
</feature>
<feature type="transmembrane region" description="Helical" evidence="2">
    <location>
        <begin position="580"/>
        <end position="600"/>
    </location>
</feature>
<dbReference type="Proteomes" id="UP001610818">
    <property type="component" value="Unassembled WGS sequence"/>
</dbReference>
<protein>
    <submittedName>
        <fullName evidence="3">SCO7613 C-terminal domain-containing membrane protein</fullName>
    </submittedName>
</protein>
<feature type="transmembrane region" description="Helical" evidence="2">
    <location>
        <begin position="100"/>
        <end position="117"/>
    </location>
</feature>
<feature type="transmembrane region" description="Helical" evidence="2">
    <location>
        <begin position="292"/>
        <end position="313"/>
    </location>
</feature>
<feature type="transmembrane region" description="Helical" evidence="2">
    <location>
        <begin position="263"/>
        <end position="285"/>
    </location>
</feature>
<organism evidence="3 4">
    <name type="scientific">Streptomyces longisporoflavus</name>
    <dbReference type="NCBI Taxonomy" id="28044"/>
    <lineage>
        <taxon>Bacteria</taxon>
        <taxon>Bacillati</taxon>
        <taxon>Actinomycetota</taxon>
        <taxon>Actinomycetes</taxon>
        <taxon>Kitasatosporales</taxon>
        <taxon>Streptomycetaceae</taxon>
        <taxon>Streptomyces</taxon>
    </lineage>
</organism>
<feature type="transmembrane region" description="Helical" evidence="2">
    <location>
        <begin position="810"/>
        <end position="827"/>
    </location>
</feature>
<dbReference type="NCBIfam" id="NF047321">
    <property type="entry name" value="SCO7613_CTERM"/>
    <property type="match status" value="1"/>
</dbReference>
<dbReference type="EMBL" id="JBIRGQ010000009">
    <property type="protein sequence ID" value="MFH8550968.1"/>
    <property type="molecule type" value="Genomic_DNA"/>
</dbReference>
<feature type="transmembrane region" description="Helical" evidence="2">
    <location>
        <begin position="679"/>
        <end position="699"/>
    </location>
</feature>
<feature type="transmembrane region" description="Helical" evidence="2">
    <location>
        <begin position="206"/>
        <end position="224"/>
    </location>
</feature>
<feature type="transmembrane region" description="Helical" evidence="2">
    <location>
        <begin position="731"/>
        <end position="751"/>
    </location>
</feature>
<feature type="region of interest" description="Disordered" evidence="1">
    <location>
        <begin position="426"/>
        <end position="468"/>
    </location>
</feature>
<dbReference type="InterPro" id="IPR058062">
    <property type="entry name" value="SCO7613_C"/>
</dbReference>
<dbReference type="RefSeq" id="WP_397717653.1">
    <property type="nucleotide sequence ID" value="NZ_JBIRGN010000009.1"/>
</dbReference>
<keyword evidence="2" id="KW-0812">Transmembrane</keyword>
<evidence type="ECO:0000313" key="3">
    <source>
        <dbReference type="EMBL" id="MFH8550968.1"/>
    </source>
</evidence>
<feature type="transmembrane region" description="Helical" evidence="2">
    <location>
        <begin position="236"/>
        <end position="257"/>
    </location>
</feature>
<accession>A0ABW7R1Z6</accession>
<feature type="transmembrane region" description="Helical" evidence="2">
    <location>
        <begin position="181"/>
        <end position="200"/>
    </location>
</feature>
<keyword evidence="2" id="KW-0472">Membrane</keyword>
<comment type="caution">
    <text evidence="3">The sequence shown here is derived from an EMBL/GenBank/DDBJ whole genome shotgun (WGS) entry which is preliminary data.</text>
</comment>
<proteinExistence type="predicted"/>